<evidence type="ECO:0000313" key="2">
    <source>
        <dbReference type="Proteomes" id="UP001152888"/>
    </source>
</evidence>
<accession>A0A9P0QGC5</accession>
<reference evidence="1" key="1">
    <citation type="submission" date="2022-03" db="EMBL/GenBank/DDBJ databases">
        <authorList>
            <person name="Sayadi A."/>
        </authorList>
    </citation>
    <scope>NUCLEOTIDE SEQUENCE</scope>
</reference>
<organism evidence="1 2">
    <name type="scientific">Acanthoscelides obtectus</name>
    <name type="common">Bean weevil</name>
    <name type="synonym">Bruchus obtectus</name>
    <dbReference type="NCBI Taxonomy" id="200917"/>
    <lineage>
        <taxon>Eukaryota</taxon>
        <taxon>Metazoa</taxon>
        <taxon>Ecdysozoa</taxon>
        <taxon>Arthropoda</taxon>
        <taxon>Hexapoda</taxon>
        <taxon>Insecta</taxon>
        <taxon>Pterygota</taxon>
        <taxon>Neoptera</taxon>
        <taxon>Endopterygota</taxon>
        <taxon>Coleoptera</taxon>
        <taxon>Polyphaga</taxon>
        <taxon>Cucujiformia</taxon>
        <taxon>Chrysomeloidea</taxon>
        <taxon>Chrysomelidae</taxon>
        <taxon>Bruchinae</taxon>
        <taxon>Bruchini</taxon>
        <taxon>Acanthoscelides</taxon>
    </lineage>
</organism>
<protein>
    <submittedName>
        <fullName evidence="1">Uncharacterized protein</fullName>
    </submittedName>
</protein>
<dbReference type="EMBL" id="CAKOFQ010010422">
    <property type="protein sequence ID" value="CAH2019657.1"/>
    <property type="molecule type" value="Genomic_DNA"/>
</dbReference>
<evidence type="ECO:0000313" key="1">
    <source>
        <dbReference type="EMBL" id="CAH2019657.1"/>
    </source>
</evidence>
<dbReference type="AlphaFoldDB" id="A0A9P0QGC5"/>
<dbReference type="Proteomes" id="UP001152888">
    <property type="component" value="Unassembled WGS sequence"/>
</dbReference>
<gene>
    <name evidence="1" type="ORF">ACAOBT_LOCUS37299</name>
</gene>
<keyword evidence="2" id="KW-1185">Reference proteome</keyword>
<proteinExistence type="predicted"/>
<name>A0A9P0QGC5_ACAOB</name>
<comment type="caution">
    <text evidence="1">The sequence shown here is derived from an EMBL/GenBank/DDBJ whole genome shotgun (WGS) entry which is preliminary data.</text>
</comment>
<sequence length="67" mass="7515">MQAPKKKDRRTQEEMVLRDLLEDCVRGALGSRLSKERRTACIGEGTDTGEEHRGAVFSGNLVLKWSP</sequence>